<sequence length="251" mass="27443">MTAERSERERYILDLLSQDGSLSVTALSRDLGVSEVTIRSHLRQLEQQGLLARTWGGAKSVSIQNVLDRVKVQEKEKERIAQAAANLVQDDDRIMIEAGTTTALIVRYLTGKRGVQIVTNSLLVLTYARANPDLDVILTGGQFHRESESLVGPVAVSSIRKFNARLAFVGTDGYTSDRGITTQFAEGAEVIEAMMERTEEIWLVADHTKYGRAGFVSVLEMEQLSGVIADAGLSPETTEVLKAVAPRALIV</sequence>
<evidence type="ECO:0000313" key="5">
    <source>
        <dbReference type="Proteomes" id="UP000470875"/>
    </source>
</evidence>
<dbReference type="PRINTS" id="PR00033">
    <property type="entry name" value="HTHASNC"/>
</dbReference>
<accession>A0A6N7W8D0</accession>
<dbReference type="SMART" id="SM00420">
    <property type="entry name" value="HTH_DEOR"/>
    <property type="match status" value="1"/>
</dbReference>
<dbReference type="PANTHER" id="PTHR30363:SF44">
    <property type="entry name" value="AGA OPERON TRANSCRIPTIONAL REPRESSOR-RELATED"/>
    <property type="match status" value="1"/>
</dbReference>
<dbReference type="Pfam" id="PF00455">
    <property type="entry name" value="DeoRC"/>
    <property type="match status" value="1"/>
</dbReference>
<dbReference type="InterPro" id="IPR014036">
    <property type="entry name" value="DeoR-like_C"/>
</dbReference>
<protein>
    <submittedName>
        <fullName evidence="4">DeoR/GlpR transcriptional regulator</fullName>
    </submittedName>
</protein>
<dbReference type="Gene3D" id="1.10.10.10">
    <property type="entry name" value="Winged helix-like DNA-binding domain superfamily/Winged helix DNA-binding domain"/>
    <property type="match status" value="1"/>
</dbReference>
<dbReference type="CDD" id="cd00090">
    <property type="entry name" value="HTH_ARSR"/>
    <property type="match status" value="1"/>
</dbReference>
<dbReference type="SMART" id="SM01134">
    <property type="entry name" value="DeoRC"/>
    <property type="match status" value="1"/>
</dbReference>
<keyword evidence="2" id="KW-0804">Transcription</keyword>
<dbReference type="InterPro" id="IPR050313">
    <property type="entry name" value="Carb_Metab_HTH_regulators"/>
</dbReference>
<evidence type="ECO:0000259" key="3">
    <source>
        <dbReference type="PROSITE" id="PS51000"/>
    </source>
</evidence>
<evidence type="ECO:0000256" key="1">
    <source>
        <dbReference type="ARBA" id="ARBA00023015"/>
    </source>
</evidence>
<dbReference type="InterPro" id="IPR036390">
    <property type="entry name" value="WH_DNA-bd_sf"/>
</dbReference>
<dbReference type="Proteomes" id="UP000470875">
    <property type="component" value="Unassembled WGS sequence"/>
</dbReference>
<dbReference type="InterPro" id="IPR000485">
    <property type="entry name" value="AsnC-type_HTH_dom"/>
</dbReference>
<proteinExistence type="predicted"/>
<dbReference type="Pfam" id="PF08220">
    <property type="entry name" value="HTH_DeoR"/>
    <property type="match status" value="1"/>
</dbReference>
<reference evidence="4 5" key="1">
    <citation type="submission" date="2019-08" db="EMBL/GenBank/DDBJ databases">
        <title>In-depth cultivation of the pig gut microbiome towards novel bacterial diversity and tailored functional studies.</title>
        <authorList>
            <person name="Wylensek D."/>
            <person name="Hitch T.C.A."/>
            <person name="Clavel T."/>
        </authorList>
    </citation>
    <scope>NUCLEOTIDE SEQUENCE [LARGE SCALE GENOMIC DNA]</scope>
    <source>
        <strain evidence="4 5">WB03_NA08</strain>
    </source>
</reference>
<dbReference type="PANTHER" id="PTHR30363">
    <property type="entry name" value="HTH-TYPE TRANSCRIPTIONAL REGULATOR SRLR-RELATED"/>
    <property type="match status" value="1"/>
</dbReference>
<keyword evidence="1" id="KW-0805">Transcription regulation</keyword>
<evidence type="ECO:0000313" key="4">
    <source>
        <dbReference type="EMBL" id="MSS84398.1"/>
    </source>
</evidence>
<feature type="domain" description="HTH deoR-type" evidence="3">
    <location>
        <begin position="5"/>
        <end position="60"/>
    </location>
</feature>
<comment type="caution">
    <text evidence="4">The sequence shown here is derived from an EMBL/GenBank/DDBJ whole genome shotgun (WGS) entry which is preliminary data.</text>
</comment>
<dbReference type="SUPFAM" id="SSF100950">
    <property type="entry name" value="NagB/RpiA/CoA transferase-like"/>
    <property type="match status" value="1"/>
</dbReference>
<dbReference type="RefSeq" id="WP_318656568.1">
    <property type="nucleotide sequence ID" value="NZ_VULO01000007.1"/>
</dbReference>
<dbReference type="InterPro" id="IPR001034">
    <property type="entry name" value="DeoR_HTH"/>
</dbReference>
<gene>
    <name evidence="4" type="ORF">FYJ24_06410</name>
</gene>
<dbReference type="GO" id="GO:0043565">
    <property type="term" value="F:sequence-specific DNA binding"/>
    <property type="evidence" value="ECO:0007669"/>
    <property type="project" value="InterPro"/>
</dbReference>
<dbReference type="SUPFAM" id="SSF46785">
    <property type="entry name" value="Winged helix' DNA-binding domain"/>
    <property type="match status" value="1"/>
</dbReference>
<dbReference type="EMBL" id="VULO01000007">
    <property type="protein sequence ID" value="MSS84398.1"/>
    <property type="molecule type" value="Genomic_DNA"/>
</dbReference>
<dbReference type="InterPro" id="IPR037171">
    <property type="entry name" value="NagB/RpiA_transferase-like"/>
</dbReference>
<keyword evidence="5" id="KW-1185">Reference proteome</keyword>
<dbReference type="GO" id="GO:0003700">
    <property type="term" value="F:DNA-binding transcription factor activity"/>
    <property type="evidence" value="ECO:0007669"/>
    <property type="project" value="InterPro"/>
</dbReference>
<evidence type="ECO:0000256" key="2">
    <source>
        <dbReference type="ARBA" id="ARBA00023163"/>
    </source>
</evidence>
<organism evidence="4 5">
    <name type="scientific">Scrofimicrobium canadense</name>
    <dbReference type="NCBI Taxonomy" id="2652290"/>
    <lineage>
        <taxon>Bacteria</taxon>
        <taxon>Bacillati</taxon>
        <taxon>Actinomycetota</taxon>
        <taxon>Actinomycetes</taxon>
        <taxon>Actinomycetales</taxon>
        <taxon>Actinomycetaceae</taxon>
        <taxon>Scrofimicrobium</taxon>
    </lineage>
</organism>
<dbReference type="InterPro" id="IPR036388">
    <property type="entry name" value="WH-like_DNA-bd_sf"/>
</dbReference>
<dbReference type="Gene3D" id="3.40.50.1360">
    <property type="match status" value="1"/>
</dbReference>
<dbReference type="InterPro" id="IPR011991">
    <property type="entry name" value="ArsR-like_HTH"/>
</dbReference>
<name>A0A6N7W8D0_9ACTO</name>
<dbReference type="PROSITE" id="PS51000">
    <property type="entry name" value="HTH_DEOR_2"/>
    <property type="match status" value="1"/>
</dbReference>
<dbReference type="AlphaFoldDB" id="A0A6N7W8D0"/>